<proteinExistence type="predicted"/>
<dbReference type="InterPro" id="IPR029052">
    <property type="entry name" value="Metallo-depent_PP-like"/>
</dbReference>
<protein>
    <submittedName>
        <fullName evidence="2">Uncharacterized protein</fullName>
    </submittedName>
</protein>
<gene>
    <name evidence="2" type="ORF">ABIQ69_11450</name>
</gene>
<dbReference type="EMBL" id="CP158374">
    <property type="protein sequence ID" value="XBX81223.1"/>
    <property type="molecule type" value="Genomic_DNA"/>
</dbReference>
<organism evidence="2">
    <name type="scientific">Agromyces sp. G08B096</name>
    <dbReference type="NCBI Taxonomy" id="3156399"/>
    <lineage>
        <taxon>Bacteria</taxon>
        <taxon>Bacillati</taxon>
        <taxon>Actinomycetota</taxon>
        <taxon>Actinomycetes</taxon>
        <taxon>Micrococcales</taxon>
        <taxon>Microbacteriaceae</taxon>
        <taxon>Agromyces</taxon>
    </lineage>
</organism>
<dbReference type="RefSeq" id="WP_350347245.1">
    <property type="nucleotide sequence ID" value="NZ_CP158374.1"/>
</dbReference>
<evidence type="ECO:0000256" key="1">
    <source>
        <dbReference type="SAM" id="MobiDB-lite"/>
    </source>
</evidence>
<reference evidence="2" key="1">
    <citation type="submission" date="2024-05" db="EMBL/GenBank/DDBJ databases">
        <authorList>
            <person name="Yu L."/>
        </authorList>
    </citation>
    <scope>NUCLEOTIDE SEQUENCE</scope>
    <source>
        <strain evidence="2">G08B096</strain>
    </source>
</reference>
<dbReference type="AlphaFoldDB" id="A0AAU7W316"/>
<dbReference type="Gene3D" id="3.60.21.10">
    <property type="match status" value="1"/>
</dbReference>
<feature type="region of interest" description="Disordered" evidence="1">
    <location>
        <begin position="44"/>
        <end position="75"/>
    </location>
</feature>
<accession>A0AAU7W316</accession>
<sequence length="421" mass="47077">MADASKLFDNPEFVTDVLDVDGISGDKVAAKWGIAKSAVNKWRRRAREGQPLPGQKAPTTYVGGNSEEASSDGTIKQAVRMSDTPWGLDEWRAWLRSKGQDPDRVTFNYGVTSNPAGGYWNKLNNVRPIVDDAVASVDWEAAARFIEGFTFVPAKRDHLVDVAVLQPTDEQWGKTDFNGGTPETEERVLTSYAGFVEYVREYRPRTVLLARTGDGIENACSTNSQRDTNDLDLPHMLRQMFAINLQSLKMLAPEVDRIIDATIPSNHGRWRTGIKQDAGNPHADFGIAVARQLEDTQRILDVFPNVEFRFPDKLMESMTVDLGTLRVGMVHGHQVNSPDRLGDWWGKQDHGRMPTWDADVLLAGHFHSHRKYQSGDGRYVFVGPASDNGSSWFSNLQGERATAGMLALCFEGKRHRFEEIL</sequence>
<evidence type="ECO:0000313" key="2">
    <source>
        <dbReference type="EMBL" id="XBX81223.1"/>
    </source>
</evidence>
<name>A0AAU7W316_9MICO</name>
<dbReference type="SUPFAM" id="SSF56300">
    <property type="entry name" value="Metallo-dependent phosphatases"/>
    <property type="match status" value="1"/>
</dbReference>